<dbReference type="AlphaFoldDB" id="A0A6G1J6I4"/>
<feature type="region of interest" description="Disordered" evidence="1">
    <location>
        <begin position="104"/>
        <end position="125"/>
    </location>
</feature>
<evidence type="ECO:0000256" key="1">
    <source>
        <dbReference type="SAM" id="MobiDB-lite"/>
    </source>
</evidence>
<gene>
    <name evidence="2" type="ORF">K458DRAFT_16668</name>
</gene>
<dbReference type="OrthoDB" id="3562657at2759"/>
<feature type="compositionally biased region" description="Basic and acidic residues" evidence="1">
    <location>
        <begin position="252"/>
        <end position="267"/>
    </location>
</feature>
<feature type="compositionally biased region" description="Polar residues" evidence="1">
    <location>
        <begin position="435"/>
        <end position="463"/>
    </location>
</feature>
<protein>
    <submittedName>
        <fullName evidence="2">Uncharacterized protein</fullName>
    </submittedName>
</protein>
<feature type="region of interest" description="Disordered" evidence="1">
    <location>
        <begin position="26"/>
        <end position="68"/>
    </location>
</feature>
<keyword evidence="3" id="KW-1185">Reference proteome</keyword>
<feature type="compositionally biased region" description="Polar residues" evidence="1">
    <location>
        <begin position="278"/>
        <end position="300"/>
    </location>
</feature>
<feature type="compositionally biased region" description="Polar residues" evidence="1">
    <location>
        <begin position="414"/>
        <end position="429"/>
    </location>
</feature>
<evidence type="ECO:0000313" key="3">
    <source>
        <dbReference type="Proteomes" id="UP000799291"/>
    </source>
</evidence>
<sequence>MISSCRTTSFAPSLPLNIVPYIPKVSGLRPKPKPTPRAKSTATTKTAKHIRSRVDSEDGRERFHTDDNFTMSGSNASLPLYEASEAYPVGYGLVDPFAGFHGASELENPEHDQFGGESLDEGRPDNPPRVVEGDLAMIELLGGISRAVEFPLIVDGDAADRDATGVKPSNVASDCQDGGYPASVGNEEYVVVQHGDLDTVEVCALSESIRPNSPLEHDEPIVGDVDVTDRPSATRKRTRPAALDVIPEQELEDSRSTKRQRLSERLAENLVCNPARTPKSTLLPTPGSSASHSRASTEPSLRSIDSGRGRDGARTPRSSPSDLCTEDDGGDSAHSCRTSEGLLHSTRGSISPSESIEGEEDIGPEEYREGGGGGASESQNDAHNQDDVSRRLSAKTSQRRTRSGHLLQEKRYGPSSTALRRQGSSTTRTRASRQVALSQPQQLYRSPINNGPRSCSSLRSSPGTKAGGGSNIKYRSGADMSNQITDLTLCDVPNGSSIVTGVIRCYDSKQSPDLAALGHRLFGGEGKVIRVTQLLRDSWMLVGYRYEGSASNPCSRKDLNSDWMSSSRSNAASHKTDDSDDDWDEKSEKGEESREIHSQRTRKPWLESDDVRLRSLKGAGYGLEGDMQTLPKSDARRFETALL</sequence>
<feature type="compositionally biased region" description="Basic and acidic residues" evidence="1">
    <location>
        <begin position="305"/>
        <end position="314"/>
    </location>
</feature>
<feature type="compositionally biased region" description="Basic and acidic residues" evidence="1">
    <location>
        <begin position="52"/>
        <end position="67"/>
    </location>
</feature>
<feature type="compositionally biased region" description="Polar residues" evidence="1">
    <location>
        <begin position="562"/>
        <end position="572"/>
    </location>
</feature>
<organism evidence="2 3">
    <name type="scientific">Lentithecium fluviatile CBS 122367</name>
    <dbReference type="NCBI Taxonomy" id="1168545"/>
    <lineage>
        <taxon>Eukaryota</taxon>
        <taxon>Fungi</taxon>
        <taxon>Dikarya</taxon>
        <taxon>Ascomycota</taxon>
        <taxon>Pezizomycotina</taxon>
        <taxon>Dothideomycetes</taxon>
        <taxon>Pleosporomycetidae</taxon>
        <taxon>Pleosporales</taxon>
        <taxon>Massarineae</taxon>
        <taxon>Lentitheciaceae</taxon>
        <taxon>Lentithecium</taxon>
    </lineage>
</organism>
<evidence type="ECO:0000313" key="2">
    <source>
        <dbReference type="EMBL" id="KAF2685729.1"/>
    </source>
</evidence>
<feature type="compositionally biased region" description="Basic and acidic residues" evidence="1">
    <location>
        <begin position="586"/>
        <end position="603"/>
    </location>
</feature>
<feature type="compositionally biased region" description="Basic and acidic residues" evidence="1">
    <location>
        <begin position="108"/>
        <end position="125"/>
    </location>
</feature>
<reference evidence="2" key="1">
    <citation type="journal article" date="2020" name="Stud. Mycol.">
        <title>101 Dothideomycetes genomes: a test case for predicting lifestyles and emergence of pathogens.</title>
        <authorList>
            <person name="Haridas S."/>
            <person name="Albert R."/>
            <person name="Binder M."/>
            <person name="Bloem J."/>
            <person name="Labutti K."/>
            <person name="Salamov A."/>
            <person name="Andreopoulos B."/>
            <person name="Baker S."/>
            <person name="Barry K."/>
            <person name="Bills G."/>
            <person name="Bluhm B."/>
            <person name="Cannon C."/>
            <person name="Castanera R."/>
            <person name="Culley D."/>
            <person name="Daum C."/>
            <person name="Ezra D."/>
            <person name="Gonzalez J."/>
            <person name="Henrissat B."/>
            <person name="Kuo A."/>
            <person name="Liang C."/>
            <person name="Lipzen A."/>
            <person name="Lutzoni F."/>
            <person name="Magnuson J."/>
            <person name="Mondo S."/>
            <person name="Nolan M."/>
            <person name="Ohm R."/>
            <person name="Pangilinan J."/>
            <person name="Park H.-J."/>
            <person name="Ramirez L."/>
            <person name="Alfaro M."/>
            <person name="Sun H."/>
            <person name="Tritt A."/>
            <person name="Yoshinaga Y."/>
            <person name="Zwiers L.-H."/>
            <person name="Turgeon B."/>
            <person name="Goodwin S."/>
            <person name="Spatafora J."/>
            <person name="Crous P."/>
            <person name="Grigoriev I."/>
        </authorList>
    </citation>
    <scope>NUCLEOTIDE SEQUENCE</scope>
    <source>
        <strain evidence="2">CBS 122367</strain>
    </source>
</reference>
<dbReference type="EMBL" id="MU005578">
    <property type="protein sequence ID" value="KAF2685729.1"/>
    <property type="molecule type" value="Genomic_DNA"/>
</dbReference>
<name>A0A6G1J6I4_9PLEO</name>
<accession>A0A6G1J6I4</accession>
<feature type="region of interest" description="Disordered" evidence="1">
    <location>
        <begin position="549"/>
        <end position="603"/>
    </location>
</feature>
<dbReference type="Proteomes" id="UP000799291">
    <property type="component" value="Unassembled WGS sequence"/>
</dbReference>
<feature type="region of interest" description="Disordered" evidence="1">
    <location>
        <begin position="210"/>
        <end position="474"/>
    </location>
</feature>
<proteinExistence type="predicted"/>